<evidence type="ECO:0000256" key="4">
    <source>
        <dbReference type="ARBA" id="ARBA00022544"/>
    </source>
</evidence>
<comment type="subcellular location">
    <subcellularLocation>
        <location evidence="1">Membrane</location>
        <topology evidence="1">Multi-pass membrane protein</topology>
    </subcellularLocation>
</comment>
<keyword evidence="4" id="KW-0309">Germination</keyword>
<dbReference type="PANTHER" id="PTHR34975">
    <property type="entry name" value="SPORE GERMINATION PROTEIN A2"/>
    <property type="match status" value="1"/>
</dbReference>
<dbReference type="GO" id="GO:0016020">
    <property type="term" value="C:membrane"/>
    <property type="evidence" value="ECO:0007669"/>
    <property type="project" value="UniProtKB-SubCell"/>
</dbReference>
<dbReference type="EMBL" id="WMQV01000017">
    <property type="protein sequence ID" value="MTL94527.1"/>
    <property type="molecule type" value="Genomic_DNA"/>
</dbReference>
<evidence type="ECO:0000256" key="2">
    <source>
        <dbReference type="ARBA" id="ARBA00007998"/>
    </source>
</evidence>
<evidence type="ECO:0000256" key="6">
    <source>
        <dbReference type="ARBA" id="ARBA00022989"/>
    </source>
</evidence>
<dbReference type="Pfam" id="PF03845">
    <property type="entry name" value="Spore_permease"/>
    <property type="match status" value="1"/>
</dbReference>
<dbReference type="InterPro" id="IPR004761">
    <property type="entry name" value="Spore_GerAB"/>
</dbReference>
<comment type="similarity">
    <text evidence="2">Belongs to the amino acid-polyamine-organocation (APC) superfamily. Spore germination protein (SGP) (TC 2.A.3.9) family.</text>
</comment>
<comment type="caution">
    <text evidence="8">The sequence shown here is derived from an EMBL/GenBank/DDBJ whole genome shotgun (WGS) entry which is preliminary data.</text>
</comment>
<keyword evidence="6" id="KW-1133">Transmembrane helix</keyword>
<dbReference type="RefSeq" id="WP_129821486.1">
    <property type="nucleotide sequence ID" value="NZ_RCYV01000010.1"/>
</dbReference>
<gene>
    <name evidence="8" type="ORF">GMA64_08325</name>
</gene>
<dbReference type="PANTHER" id="PTHR34975:SF2">
    <property type="entry name" value="SPORE GERMINATION PROTEIN A2"/>
    <property type="match status" value="1"/>
</dbReference>
<reference evidence="8" key="1">
    <citation type="journal article" date="2019" name="Nat. Med.">
        <title>A library of human gut bacterial isolates paired with longitudinal multiomics data enables mechanistic microbiome research.</title>
        <authorList>
            <person name="Poyet M."/>
            <person name="Groussin M."/>
            <person name="Gibbons S.M."/>
            <person name="Avila-Pacheco J."/>
            <person name="Jiang X."/>
            <person name="Kearney S.M."/>
            <person name="Perrotta A.R."/>
            <person name="Berdy B."/>
            <person name="Zhao S."/>
            <person name="Lieberman T.D."/>
            <person name="Swanson P.K."/>
            <person name="Smith M."/>
            <person name="Roesemann S."/>
            <person name="Alexander J.E."/>
            <person name="Rich S.A."/>
            <person name="Livny J."/>
            <person name="Vlamakis H."/>
            <person name="Clish C."/>
            <person name="Bullock K."/>
            <person name="Deik A."/>
            <person name="Scott J."/>
            <person name="Pierce K.A."/>
            <person name="Xavier R.J."/>
            <person name="Alm E.J."/>
        </authorList>
    </citation>
    <scope>NUCLEOTIDE SEQUENCE</scope>
    <source>
        <strain evidence="8">BIOML-A179</strain>
    </source>
</reference>
<protein>
    <submittedName>
        <fullName evidence="8">GerAB/ArcD/ProY family transporter</fullName>
    </submittedName>
</protein>
<sequence>MKKPLITAQLVILLFFCRHYSLLTYTNSEQALEASLYAIVIADIINLLFLIPVFLLLKKNHSRNLMAIAQDISPFLNKLIYLVLFVFFILTTFISLTEFGTFMTTTIFPTTSSAIILFSMLIFCMYAAINGLETIAKTASLLLPMIIIGILLITFFSMSNIDFDNFRPILENPILTIIKRAWTISIRNIELVALIYLLPFFNGSNKKVVGGFLGSYTVSHALLIFMTIAVLGEYAYVQQYPSYSIATVAKFSIFQRLDSLYMGIWVFTGFIRISLNLWLSIHLLKYLVPAKYHKFLLLMTSIILFIVSLYRNYFFNISLAESIFLIHTVLFITCLIFFPLLLLIIQKIFKKESYS</sequence>
<dbReference type="AlphaFoldDB" id="A0A6G2CNM9"/>
<evidence type="ECO:0000256" key="1">
    <source>
        <dbReference type="ARBA" id="ARBA00004141"/>
    </source>
</evidence>
<evidence type="ECO:0000256" key="5">
    <source>
        <dbReference type="ARBA" id="ARBA00022692"/>
    </source>
</evidence>
<name>A0A6G2CNM9_9FIRM</name>
<evidence type="ECO:0000256" key="3">
    <source>
        <dbReference type="ARBA" id="ARBA00022448"/>
    </source>
</evidence>
<keyword evidence="7" id="KW-0472">Membrane</keyword>
<evidence type="ECO:0000313" key="8">
    <source>
        <dbReference type="EMBL" id="MTL94527.1"/>
    </source>
</evidence>
<proteinExistence type="inferred from homology"/>
<evidence type="ECO:0000256" key="7">
    <source>
        <dbReference type="ARBA" id="ARBA00023136"/>
    </source>
</evidence>
<organism evidence="8">
    <name type="scientific">Turicibacter sanguinis</name>
    <dbReference type="NCBI Taxonomy" id="154288"/>
    <lineage>
        <taxon>Bacteria</taxon>
        <taxon>Bacillati</taxon>
        <taxon>Bacillota</taxon>
        <taxon>Erysipelotrichia</taxon>
        <taxon>Erysipelotrichales</taxon>
        <taxon>Turicibacteraceae</taxon>
        <taxon>Turicibacter</taxon>
    </lineage>
</organism>
<keyword evidence="3" id="KW-0813">Transport</keyword>
<keyword evidence="5" id="KW-0812">Transmembrane</keyword>
<dbReference type="GO" id="GO:0009847">
    <property type="term" value="P:spore germination"/>
    <property type="evidence" value="ECO:0007669"/>
    <property type="project" value="InterPro"/>
</dbReference>
<accession>A0A6G2CNM9</accession>